<dbReference type="InterPro" id="IPR001264">
    <property type="entry name" value="Glyco_trans_51"/>
</dbReference>
<keyword evidence="21" id="KW-0046">Antibiotic resistance</keyword>
<feature type="transmembrane region" description="Helical" evidence="29">
    <location>
        <begin position="7"/>
        <end position="29"/>
    </location>
</feature>
<evidence type="ECO:0000256" key="13">
    <source>
        <dbReference type="ARBA" id="ARBA00022679"/>
    </source>
</evidence>
<proteinExistence type="inferred from homology"/>
<evidence type="ECO:0000256" key="1">
    <source>
        <dbReference type="ARBA" id="ARBA00002624"/>
    </source>
</evidence>
<evidence type="ECO:0000259" key="32">
    <source>
        <dbReference type="Pfam" id="PF17092"/>
    </source>
</evidence>
<keyword evidence="8" id="KW-1003">Cell membrane</keyword>
<evidence type="ECO:0000256" key="4">
    <source>
        <dbReference type="ARBA" id="ARBA00007090"/>
    </source>
</evidence>
<dbReference type="EC" id="2.4.99.28" evidence="25"/>
<evidence type="ECO:0000256" key="19">
    <source>
        <dbReference type="ARBA" id="ARBA00022989"/>
    </source>
</evidence>
<dbReference type="PANTHER" id="PTHR32282:SF27">
    <property type="entry name" value="PENICILLIN-BINDING PROTEIN 1A"/>
    <property type="match status" value="1"/>
</dbReference>
<evidence type="ECO:0000256" key="11">
    <source>
        <dbReference type="ARBA" id="ARBA00022670"/>
    </source>
</evidence>
<keyword evidence="16" id="KW-0133">Cell shape</keyword>
<dbReference type="GO" id="GO:0030288">
    <property type="term" value="C:outer membrane-bounded periplasmic space"/>
    <property type="evidence" value="ECO:0007669"/>
    <property type="project" value="TreeGrafter"/>
</dbReference>
<evidence type="ECO:0000256" key="17">
    <source>
        <dbReference type="ARBA" id="ARBA00022968"/>
    </source>
</evidence>
<dbReference type="RefSeq" id="WP_423814494.1">
    <property type="nucleotide sequence ID" value="NZ_FNFD01000001.1"/>
</dbReference>
<dbReference type="FunFam" id="1.10.3810.10:FF:000003">
    <property type="entry name" value="Penicillin-binding protein 1a"/>
    <property type="match status" value="1"/>
</dbReference>
<dbReference type="EMBL" id="FNFD01000001">
    <property type="protein sequence ID" value="SDJ32097.1"/>
    <property type="molecule type" value="Genomic_DNA"/>
</dbReference>
<evidence type="ECO:0000256" key="18">
    <source>
        <dbReference type="ARBA" id="ARBA00022984"/>
    </source>
</evidence>
<dbReference type="NCBIfam" id="TIGR02074">
    <property type="entry name" value="PBP_1a_fam"/>
    <property type="match status" value="1"/>
</dbReference>
<evidence type="ECO:0000256" key="22">
    <source>
        <dbReference type="ARBA" id="ARBA00023268"/>
    </source>
</evidence>
<evidence type="ECO:0000313" key="34">
    <source>
        <dbReference type="Proteomes" id="UP000198706"/>
    </source>
</evidence>
<evidence type="ECO:0000256" key="15">
    <source>
        <dbReference type="ARBA" id="ARBA00022801"/>
    </source>
</evidence>
<dbReference type="Pfam" id="PF00905">
    <property type="entry name" value="Transpeptidase"/>
    <property type="match status" value="1"/>
</dbReference>
<keyword evidence="10" id="KW-0121">Carboxypeptidase</keyword>
<dbReference type="GO" id="GO:0005886">
    <property type="term" value="C:plasma membrane"/>
    <property type="evidence" value="ECO:0007669"/>
    <property type="project" value="UniProtKB-SubCell"/>
</dbReference>
<evidence type="ECO:0000256" key="21">
    <source>
        <dbReference type="ARBA" id="ARBA00023251"/>
    </source>
</evidence>
<dbReference type="GO" id="GO:0008360">
    <property type="term" value="P:regulation of cell shape"/>
    <property type="evidence" value="ECO:0007669"/>
    <property type="project" value="UniProtKB-KW"/>
</dbReference>
<comment type="catalytic activity">
    <reaction evidence="24">
        <text>Preferential cleavage: (Ac)2-L-Lys-D-Ala-|-D-Ala. Also transpeptidation of peptidyl-alanyl moieties that are N-acyl substituents of D-alanine.</text>
        <dbReference type="EC" id="3.4.16.4"/>
    </reaction>
</comment>
<feature type="domain" description="Glycosyl transferase family 51" evidence="31">
    <location>
        <begin position="56"/>
        <end position="229"/>
    </location>
</feature>
<keyword evidence="34" id="KW-1185">Reference proteome</keyword>
<dbReference type="Pfam" id="PF17092">
    <property type="entry name" value="PCB_OB"/>
    <property type="match status" value="1"/>
</dbReference>
<dbReference type="InterPro" id="IPR031376">
    <property type="entry name" value="PCB_OB"/>
</dbReference>
<evidence type="ECO:0000256" key="9">
    <source>
        <dbReference type="ARBA" id="ARBA00022519"/>
    </source>
</evidence>
<dbReference type="InterPro" id="IPR012338">
    <property type="entry name" value="Beta-lactam/transpept-like"/>
</dbReference>
<feature type="region of interest" description="Disordered" evidence="28">
    <location>
        <begin position="600"/>
        <end position="634"/>
    </location>
</feature>
<dbReference type="InterPro" id="IPR001460">
    <property type="entry name" value="PCN-bd_Tpept"/>
</dbReference>
<name>A0A1G8SSB5_9PSED</name>
<evidence type="ECO:0000256" key="14">
    <source>
        <dbReference type="ARBA" id="ARBA00022692"/>
    </source>
</evidence>
<keyword evidence="22" id="KW-0511">Multifunctional enzyme</keyword>
<dbReference type="EC" id="3.4.16.4" evidence="6"/>
<evidence type="ECO:0000256" key="16">
    <source>
        <dbReference type="ARBA" id="ARBA00022960"/>
    </source>
</evidence>
<dbReference type="SUPFAM" id="SSF53955">
    <property type="entry name" value="Lysozyme-like"/>
    <property type="match status" value="1"/>
</dbReference>
<feature type="region of interest" description="Disordered" evidence="28">
    <location>
        <begin position="778"/>
        <end position="810"/>
    </location>
</feature>
<dbReference type="GO" id="GO:0071555">
    <property type="term" value="P:cell wall organization"/>
    <property type="evidence" value="ECO:0007669"/>
    <property type="project" value="UniProtKB-KW"/>
</dbReference>
<keyword evidence="14 29" id="KW-0812">Transmembrane</keyword>
<comment type="similarity">
    <text evidence="4">In the C-terminal section; belongs to the transpeptidase family.</text>
</comment>
<dbReference type="SUPFAM" id="SSF56601">
    <property type="entry name" value="beta-lactamase/transpeptidase-like"/>
    <property type="match status" value="1"/>
</dbReference>
<evidence type="ECO:0000313" key="33">
    <source>
        <dbReference type="EMBL" id="SDJ32097.1"/>
    </source>
</evidence>
<evidence type="ECO:0000256" key="3">
    <source>
        <dbReference type="ARBA" id="ARBA00004752"/>
    </source>
</evidence>
<dbReference type="GO" id="GO:0046677">
    <property type="term" value="P:response to antibiotic"/>
    <property type="evidence" value="ECO:0007669"/>
    <property type="project" value="UniProtKB-KW"/>
</dbReference>
<evidence type="ECO:0000256" key="25">
    <source>
        <dbReference type="ARBA" id="ARBA00044770"/>
    </source>
</evidence>
<comment type="pathway">
    <text evidence="3">Cell wall biogenesis; peptidoglycan biosynthesis.</text>
</comment>
<keyword evidence="23" id="KW-0961">Cell wall biogenesis/degradation</keyword>
<evidence type="ECO:0000256" key="26">
    <source>
        <dbReference type="ARBA" id="ARBA00049902"/>
    </source>
</evidence>
<dbReference type="Gene3D" id="1.10.3810.10">
    <property type="entry name" value="Biosynthetic peptidoglycan transglycosylase-like"/>
    <property type="match status" value="1"/>
</dbReference>
<comment type="catalytic activity">
    <reaction evidence="26">
        <text>[GlcNAc-(1-&gt;4)-Mur2Ac(oyl-L-Ala-gamma-D-Glu-L-Lys-D-Ala-D-Ala)](n)-di-trans,octa-cis-undecaprenyl diphosphate + beta-D-GlcNAc-(1-&gt;4)-Mur2Ac(oyl-L-Ala-gamma-D-Glu-L-Lys-D-Ala-D-Ala)-di-trans,octa-cis-undecaprenyl diphosphate = [GlcNAc-(1-&gt;4)-Mur2Ac(oyl-L-Ala-gamma-D-Glu-L-Lys-D-Ala-D-Ala)](n+1)-di-trans,octa-cis-undecaprenyl diphosphate + di-trans,octa-cis-undecaprenyl diphosphate + H(+)</text>
        <dbReference type="Rhea" id="RHEA:23708"/>
        <dbReference type="Rhea" id="RHEA-COMP:9602"/>
        <dbReference type="Rhea" id="RHEA-COMP:9603"/>
        <dbReference type="ChEBI" id="CHEBI:15378"/>
        <dbReference type="ChEBI" id="CHEBI:58405"/>
        <dbReference type="ChEBI" id="CHEBI:60033"/>
        <dbReference type="ChEBI" id="CHEBI:78435"/>
        <dbReference type="EC" id="2.4.99.28"/>
    </reaction>
</comment>
<evidence type="ECO:0000256" key="6">
    <source>
        <dbReference type="ARBA" id="ARBA00012448"/>
    </source>
</evidence>
<comment type="similarity">
    <text evidence="5">In the N-terminal section; belongs to the glycosyltransferase 51 family.</text>
</comment>
<dbReference type="InterPro" id="IPR036950">
    <property type="entry name" value="PBP_transglycosylase"/>
</dbReference>
<dbReference type="InterPro" id="IPR050396">
    <property type="entry name" value="Glycosyltr_51/Transpeptidase"/>
</dbReference>
<dbReference type="GO" id="GO:0008658">
    <property type="term" value="F:penicillin binding"/>
    <property type="evidence" value="ECO:0007669"/>
    <property type="project" value="InterPro"/>
</dbReference>
<keyword evidence="17" id="KW-0735">Signal-anchor</keyword>
<evidence type="ECO:0000256" key="29">
    <source>
        <dbReference type="SAM" id="Phobius"/>
    </source>
</evidence>
<comment type="pathway">
    <text evidence="27">Glycan biosynthesis.</text>
</comment>
<evidence type="ECO:0000256" key="8">
    <source>
        <dbReference type="ARBA" id="ARBA00022475"/>
    </source>
</evidence>
<keyword evidence="13" id="KW-0808">Transferase</keyword>
<dbReference type="Proteomes" id="UP000198706">
    <property type="component" value="Unassembled WGS sequence"/>
</dbReference>
<dbReference type="GO" id="GO:0009252">
    <property type="term" value="P:peptidoglycan biosynthetic process"/>
    <property type="evidence" value="ECO:0007669"/>
    <property type="project" value="UniProtKB-UniPathway"/>
</dbReference>
<evidence type="ECO:0000256" key="12">
    <source>
        <dbReference type="ARBA" id="ARBA00022676"/>
    </source>
</evidence>
<protein>
    <recommendedName>
        <fullName evidence="7">Penicillin-binding protein 1A</fullName>
        <ecNumber evidence="25">2.4.99.28</ecNumber>
        <ecNumber evidence="6">3.4.16.4</ecNumber>
    </recommendedName>
</protein>
<evidence type="ECO:0000256" key="20">
    <source>
        <dbReference type="ARBA" id="ARBA00023136"/>
    </source>
</evidence>
<dbReference type="PANTHER" id="PTHR32282">
    <property type="entry name" value="BINDING PROTEIN TRANSPEPTIDASE, PUTATIVE-RELATED"/>
    <property type="match status" value="1"/>
</dbReference>
<dbReference type="GO" id="GO:0008955">
    <property type="term" value="F:peptidoglycan glycosyltransferase activity"/>
    <property type="evidence" value="ECO:0007669"/>
    <property type="project" value="UniProtKB-EC"/>
</dbReference>
<comment type="function">
    <text evidence="1">Cell wall formation. Synthesis of cross-linked peptidoglycan from the lipid intermediates. The enzyme has a penicillin-insensitive transglycosylase N-terminal domain (formation of linear glycan strands) and a penicillin-sensitive transpeptidase C-terminal domain (cross-linking of the peptide subunits).</text>
</comment>
<evidence type="ECO:0000256" key="27">
    <source>
        <dbReference type="ARBA" id="ARBA00060592"/>
    </source>
</evidence>
<evidence type="ECO:0000256" key="28">
    <source>
        <dbReference type="SAM" id="MobiDB-lite"/>
    </source>
</evidence>
<dbReference type="GO" id="GO:0009002">
    <property type="term" value="F:serine-type D-Ala-D-Ala carboxypeptidase activity"/>
    <property type="evidence" value="ECO:0007669"/>
    <property type="project" value="UniProtKB-EC"/>
</dbReference>
<keyword evidence="11" id="KW-0645">Protease</keyword>
<organism evidence="33 34">
    <name type="scientific">Pseudomonas indica</name>
    <dbReference type="NCBI Taxonomy" id="137658"/>
    <lineage>
        <taxon>Bacteria</taxon>
        <taxon>Pseudomonadati</taxon>
        <taxon>Pseudomonadota</taxon>
        <taxon>Gammaproteobacteria</taxon>
        <taxon>Pseudomonadales</taxon>
        <taxon>Pseudomonadaceae</taxon>
        <taxon>Pseudomonas</taxon>
    </lineage>
</organism>
<evidence type="ECO:0000256" key="24">
    <source>
        <dbReference type="ARBA" id="ARBA00034000"/>
    </source>
</evidence>
<keyword evidence="20 29" id="KW-0472">Membrane</keyword>
<feature type="domain" description="Penicillin-binding protein OB-like" evidence="32">
    <location>
        <begin position="316"/>
        <end position="420"/>
    </location>
</feature>
<sequence>MRLLKFFWWSFVAVFCGLLLSFSGAFLYLSPSLPSVDSLRSIQLQIPLRVYSSDAKLIAEFGEMRRSPIHFADIPQEFIQALLSAEDDNFANHYGVDVTSLMRAATQLLKSGHIQTGGSTITMQVAKNYFLTSERSFSRKINEILLALQIERELSKDEILELYVNKIYLGNRAYGIEAAAQVYYGKSIRDLSLAQMATIAGLPKAPSRFNPLVNPTRAKERRDWILGRMYRLGKIDEASYQAALAEPIDASYHVPTPELSAPYVAEMARAEMVGRYGSDAYTEGFRVTTTVPSDLQQAANRALREGLISYDQRHGYRGPETRLPNMTREAWQQELSKHRTINGLEPAIVTQVEKSGILVLTRNGEEEAVAWDSMKWARPYLNTNSLGPRPQSPADVVQPGDLIRVQRSEEGSLLFSQVPSAQSALVSLDPQNGAIRALVGGFSFEQSNYNRAAQAKRQPGSSFKPFLYTAALDSGFTAATMVNDAPIVFHEAGMEEAWRPKNDNNTFLGPIRLREALYKSRNLVSIRLLQTIGIDYALDYVTRFGFNRQELPRNLSLALGTANLTPLEVAGGWTVFANGGYKVQPYLIERIESREGEPLYVANPPSVPTEENMAQQPEPSEEREATITQVSNSPAVPAEPAIAERVVDPRTTYIMTSMLQDVIKRGTGRRALSMKRGDIAGKTGTTNESKDSWFSGYNADLVTTVWAGFDQPESLGRNEYGGTVALPIWIDFMSAALKEKPEHVQPEPEGLLTLRIDPITGRAASPGSPNAYFELFKSEDSPPPMNELEPGMGFPGSPLPADEAAPIDLF</sequence>
<evidence type="ECO:0000256" key="7">
    <source>
        <dbReference type="ARBA" id="ARBA00018638"/>
    </source>
</evidence>
<dbReference type="UniPathway" id="UPA00219"/>
<dbReference type="Pfam" id="PF00912">
    <property type="entry name" value="Transgly"/>
    <property type="match status" value="1"/>
</dbReference>
<evidence type="ECO:0000256" key="23">
    <source>
        <dbReference type="ARBA" id="ARBA00023316"/>
    </source>
</evidence>
<keyword evidence="15" id="KW-0378">Hydrolase</keyword>
<comment type="subcellular location">
    <subcellularLocation>
        <location evidence="2">Cell inner membrane</location>
        <topology evidence="2">Single-pass type II membrane protein</topology>
    </subcellularLocation>
</comment>
<gene>
    <name evidence="33" type="ORF">SAMN05216186_101150</name>
</gene>
<reference evidence="33 34" key="1">
    <citation type="submission" date="2016-10" db="EMBL/GenBank/DDBJ databases">
        <authorList>
            <person name="de Groot N.N."/>
        </authorList>
    </citation>
    <scope>NUCLEOTIDE SEQUENCE [LARGE SCALE GENOMIC DNA]</scope>
    <source>
        <strain evidence="33 34">JCM 21544</strain>
    </source>
</reference>
<accession>A0A1G8SSB5</accession>
<keyword evidence="19 29" id="KW-1133">Transmembrane helix</keyword>
<dbReference type="AlphaFoldDB" id="A0A1G8SSB5"/>
<dbReference type="STRING" id="137658.SAMN05216186_101150"/>
<dbReference type="GO" id="GO:0006508">
    <property type="term" value="P:proteolysis"/>
    <property type="evidence" value="ECO:0007669"/>
    <property type="project" value="UniProtKB-KW"/>
</dbReference>
<feature type="domain" description="Penicillin-binding protein transpeptidase" evidence="30">
    <location>
        <begin position="425"/>
        <end position="729"/>
    </location>
</feature>
<keyword evidence="18" id="KW-0573">Peptidoglycan synthesis</keyword>
<evidence type="ECO:0000259" key="31">
    <source>
        <dbReference type="Pfam" id="PF00912"/>
    </source>
</evidence>
<evidence type="ECO:0000259" key="30">
    <source>
        <dbReference type="Pfam" id="PF00905"/>
    </source>
</evidence>
<keyword evidence="9" id="KW-0997">Cell inner membrane</keyword>
<keyword evidence="12" id="KW-0328">Glycosyltransferase</keyword>
<evidence type="ECO:0000256" key="2">
    <source>
        <dbReference type="ARBA" id="ARBA00004249"/>
    </source>
</evidence>
<evidence type="ECO:0000256" key="5">
    <source>
        <dbReference type="ARBA" id="ARBA00007739"/>
    </source>
</evidence>
<evidence type="ECO:0000256" key="10">
    <source>
        <dbReference type="ARBA" id="ARBA00022645"/>
    </source>
</evidence>
<dbReference type="Gene3D" id="3.40.710.10">
    <property type="entry name" value="DD-peptidase/beta-lactamase superfamily"/>
    <property type="match status" value="2"/>
</dbReference>
<dbReference type="InterPro" id="IPR023346">
    <property type="entry name" value="Lysozyme-like_dom_sf"/>
</dbReference>